<comment type="caution">
    <text evidence="3">The sequence shown here is derived from an EMBL/GenBank/DDBJ whole genome shotgun (WGS) entry which is preliminary data.</text>
</comment>
<dbReference type="InterPro" id="IPR039365">
    <property type="entry name" value="IS701-like"/>
</dbReference>
<proteinExistence type="predicted"/>
<evidence type="ECO:0000313" key="4">
    <source>
        <dbReference type="Proteomes" id="UP001589647"/>
    </source>
</evidence>
<dbReference type="RefSeq" id="WP_379478719.1">
    <property type="nucleotide sequence ID" value="NZ_BMRC01000054.1"/>
</dbReference>
<dbReference type="Proteomes" id="UP001589647">
    <property type="component" value="Unassembled WGS sequence"/>
</dbReference>
<evidence type="ECO:0000313" key="3">
    <source>
        <dbReference type="EMBL" id="MFB9210050.1"/>
    </source>
</evidence>
<dbReference type="InterPro" id="IPR038721">
    <property type="entry name" value="IS701-like_DDE_dom"/>
</dbReference>
<reference evidence="3 4" key="1">
    <citation type="submission" date="2024-09" db="EMBL/GenBank/DDBJ databases">
        <authorList>
            <person name="Sun Q."/>
            <person name="Mori K."/>
        </authorList>
    </citation>
    <scope>NUCLEOTIDE SEQUENCE [LARGE SCALE GENOMIC DNA]</scope>
    <source>
        <strain evidence="3 4">CCM 3426</strain>
    </source>
</reference>
<dbReference type="PANTHER" id="PTHR33627">
    <property type="entry name" value="TRANSPOSASE"/>
    <property type="match status" value="1"/>
</dbReference>
<evidence type="ECO:0000259" key="2">
    <source>
        <dbReference type="Pfam" id="PF13546"/>
    </source>
</evidence>
<dbReference type="Pfam" id="PF13546">
    <property type="entry name" value="DDE_5"/>
    <property type="match status" value="1"/>
</dbReference>
<dbReference type="EMBL" id="JBHMEI010000110">
    <property type="protein sequence ID" value="MFB9210050.1"/>
    <property type="molecule type" value="Genomic_DNA"/>
</dbReference>
<evidence type="ECO:0000256" key="1">
    <source>
        <dbReference type="SAM" id="MobiDB-lite"/>
    </source>
</evidence>
<feature type="domain" description="Transposase IS701-like DDE" evidence="2">
    <location>
        <begin position="6"/>
        <end position="106"/>
    </location>
</feature>
<dbReference type="PANTHER" id="PTHR33627:SF1">
    <property type="entry name" value="TRANSPOSASE"/>
    <property type="match status" value="1"/>
</dbReference>
<sequence>MQAPARQAIEVVVVEPVAWVVDDTGFPKDGNGSPCVARQYSGTVGKVANCQIGVRVHAVTDTASSPVDRRLSVPASWDDENEATPSRMPGMMHRCTSSRKPERHRHGEP</sequence>
<keyword evidence="4" id="KW-1185">Reference proteome</keyword>
<gene>
    <name evidence="3" type="ORF">ACFFV7_53320</name>
</gene>
<name>A0ABV5J1J4_9ACTN</name>
<accession>A0ABV5J1J4</accession>
<protein>
    <submittedName>
        <fullName evidence="3">Transposase</fullName>
    </submittedName>
</protein>
<feature type="region of interest" description="Disordered" evidence="1">
    <location>
        <begin position="67"/>
        <end position="109"/>
    </location>
</feature>
<organism evidence="3 4">
    <name type="scientific">Nonomuraea spiralis</name>
    <dbReference type="NCBI Taxonomy" id="46182"/>
    <lineage>
        <taxon>Bacteria</taxon>
        <taxon>Bacillati</taxon>
        <taxon>Actinomycetota</taxon>
        <taxon>Actinomycetes</taxon>
        <taxon>Streptosporangiales</taxon>
        <taxon>Streptosporangiaceae</taxon>
        <taxon>Nonomuraea</taxon>
    </lineage>
</organism>